<comment type="caution">
    <text evidence="8">The sequence shown here is derived from an EMBL/GenBank/DDBJ whole genome shotgun (WGS) entry which is preliminary data.</text>
</comment>
<keyword evidence="9" id="KW-1185">Reference proteome</keyword>
<organism evidence="8 9">
    <name type="scientific">Mesobacillus foraminis</name>
    <dbReference type="NCBI Taxonomy" id="279826"/>
    <lineage>
        <taxon>Bacteria</taxon>
        <taxon>Bacillati</taxon>
        <taxon>Bacillota</taxon>
        <taxon>Bacilli</taxon>
        <taxon>Bacillales</taxon>
        <taxon>Bacillaceae</taxon>
        <taxon>Mesobacillus</taxon>
    </lineage>
</organism>
<dbReference type="RefSeq" id="WP_132003370.1">
    <property type="nucleotide sequence ID" value="NZ_JABUHM010000002.1"/>
</dbReference>
<evidence type="ECO:0000313" key="9">
    <source>
        <dbReference type="Proteomes" id="UP000295689"/>
    </source>
</evidence>
<keyword evidence="8" id="KW-0282">Flagellum</keyword>
<dbReference type="Pfam" id="PF05400">
    <property type="entry name" value="FliT"/>
    <property type="match status" value="1"/>
</dbReference>
<evidence type="ECO:0000256" key="1">
    <source>
        <dbReference type="ARBA" id="ARBA00004514"/>
    </source>
</evidence>
<keyword evidence="8" id="KW-0966">Cell projection</keyword>
<reference evidence="8 9" key="1">
    <citation type="journal article" date="2015" name="Stand. Genomic Sci.">
        <title>Genomic Encyclopedia of Bacterial and Archaeal Type Strains, Phase III: the genomes of soil and plant-associated and newly described type strains.</title>
        <authorList>
            <person name="Whitman W.B."/>
            <person name="Woyke T."/>
            <person name="Klenk H.P."/>
            <person name="Zhou Y."/>
            <person name="Lilburn T.G."/>
            <person name="Beck B.J."/>
            <person name="De Vos P."/>
            <person name="Vandamme P."/>
            <person name="Eisen J.A."/>
            <person name="Garrity G."/>
            <person name="Hugenholtz P."/>
            <person name="Kyrpides N.C."/>
        </authorList>
    </citation>
    <scope>NUCLEOTIDE SEQUENCE [LARGE SCALE GENOMIC DNA]</scope>
    <source>
        <strain evidence="8 9">CV53</strain>
    </source>
</reference>
<keyword evidence="3" id="KW-1005">Bacterial flagellum biogenesis</keyword>
<dbReference type="Proteomes" id="UP000295689">
    <property type="component" value="Unassembled WGS sequence"/>
</dbReference>
<dbReference type="AlphaFoldDB" id="A0A4R2BJG6"/>
<dbReference type="InterPro" id="IPR008622">
    <property type="entry name" value="FliT"/>
</dbReference>
<protein>
    <recommendedName>
        <fullName evidence="7">Flagellar protein FliT</fullName>
    </recommendedName>
</protein>
<evidence type="ECO:0000256" key="5">
    <source>
        <dbReference type="ARBA" id="ARBA00093765"/>
    </source>
</evidence>
<keyword evidence="2" id="KW-0963">Cytoplasm</keyword>
<comment type="subcellular location">
    <subcellularLocation>
        <location evidence="1">Cytoplasm</location>
        <location evidence="1">Cytosol</location>
    </subcellularLocation>
</comment>
<evidence type="ECO:0000256" key="3">
    <source>
        <dbReference type="ARBA" id="ARBA00022795"/>
    </source>
</evidence>
<sequence>MSAVRQVYQLTLQLIEVLQKDFNRDQKITLVEELLQKREEAMKGMVAPYTDEEKQLGKKLIELNSLLDRLLASEKNDIQKDLKELNVKKESSNKYVNPYQSLAVDGMFYDKRN</sequence>
<comment type="similarity">
    <text evidence="6">Belongs to the bacillales FliT family.</text>
</comment>
<evidence type="ECO:0000256" key="7">
    <source>
        <dbReference type="ARBA" id="ARBA00093797"/>
    </source>
</evidence>
<gene>
    <name evidence="8" type="ORF">EV146_103276</name>
</gene>
<evidence type="ECO:0000313" key="8">
    <source>
        <dbReference type="EMBL" id="TCN26753.1"/>
    </source>
</evidence>
<name>A0A4R2BJG6_9BACI</name>
<keyword evidence="8" id="KW-0969">Cilium</keyword>
<proteinExistence type="inferred from homology"/>
<evidence type="ECO:0000256" key="6">
    <source>
        <dbReference type="ARBA" id="ARBA00093785"/>
    </source>
</evidence>
<accession>A0A4R2BJG6</accession>
<evidence type="ECO:0000256" key="4">
    <source>
        <dbReference type="ARBA" id="ARBA00023186"/>
    </source>
</evidence>
<comment type="function">
    <text evidence="5">May act as an export chaperone for the filament capping protein FliD.</text>
</comment>
<dbReference type="EMBL" id="SLVV01000003">
    <property type="protein sequence ID" value="TCN26753.1"/>
    <property type="molecule type" value="Genomic_DNA"/>
</dbReference>
<evidence type="ECO:0000256" key="2">
    <source>
        <dbReference type="ARBA" id="ARBA00022490"/>
    </source>
</evidence>
<keyword evidence="4" id="KW-0143">Chaperone</keyword>